<name>A0A0B6Z3K5_9EUPU</name>
<feature type="compositionally biased region" description="Basic and acidic residues" evidence="1">
    <location>
        <begin position="45"/>
        <end position="55"/>
    </location>
</feature>
<organism evidence="2">
    <name type="scientific">Arion vulgaris</name>
    <dbReference type="NCBI Taxonomy" id="1028688"/>
    <lineage>
        <taxon>Eukaryota</taxon>
        <taxon>Metazoa</taxon>
        <taxon>Spiralia</taxon>
        <taxon>Lophotrochozoa</taxon>
        <taxon>Mollusca</taxon>
        <taxon>Gastropoda</taxon>
        <taxon>Heterobranchia</taxon>
        <taxon>Euthyneura</taxon>
        <taxon>Panpulmonata</taxon>
        <taxon>Eupulmonata</taxon>
        <taxon>Stylommatophora</taxon>
        <taxon>Helicina</taxon>
        <taxon>Arionoidea</taxon>
        <taxon>Arionidae</taxon>
        <taxon>Arion</taxon>
    </lineage>
</organism>
<proteinExistence type="predicted"/>
<feature type="non-terminal residue" evidence="2">
    <location>
        <position position="81"/>
    </location>
</feature>
<feature type="compositionally biased region" description="Low complexity" evidence="1">
    <location>
        <begin position="24"/>
        <end position="44"/>
    </location>
</feature>
<feature type="compositionally biased region" description="Basic residues" evidence="1">
    <location>
        <begin position="60"/>
        <end position="69"/>
    </location>
</feature>
<protein>
    <submittedName>
        <fullName evidence="2">Uncharacterized protein</fullName>
    </submittedName>
</protein>
<reference evidence="2" key="1">
    <citation type="submission" date="2014-12" db="EMBL/GenBank/DDBJ databases">
        <title>Insight into the proteome of Arion vulgaris.</title>
        <authorList>
            <person name="Aradska J."/>
            <person name="Bulat T."/>
            <person name="Smidak R."/>
            <person name="Sarate P."/>
            <person name="Gangsoo J."/>
            <person name="Sialana F."/>
            <person name="Bilban M."/>
            <person name="Lubec G."/>
        </authorList>
    </citation>
    <scope>NUCLEOTIDE SEQUENCE</scope>
    <source>
        <tissue evidence="2">Skin</tissue>
    </source>
</reference>
<dbReference type="AlphaFoldDB" id="A0A0B6Z3K5"/>
<evidence type="ECO:0000256" key="1">
    <source>
        <dbReference type="SAM" id="MobiDB-lite"/>
    </source>
</evidence>
<dbReference type="EMBL" id="HACG01015596">
    <property type="protein sequence ID" value="CEK62461.1"/>
    <property type="molecule type" value="Transcribed_RNA"/>
</dbReference>
<feature type="region of interest" description="Disordered" evidence="1">
    <location>
        <begin position="1"/>
        <end position="81"/>
    </location>
</feature>
<evidence type="ECO:0000313" key="2">
    <source>
        <dbReference type="EMBL" id="CEK62461.1"/>
    </source>
</evidence>
<feature type="non-terminal residue" evidence="2">
    <location>
        <position position="1"/>
    </location>
</feature>
<sequence>LVQEIPLNKSKAESSVPQSHFRSHLTSSTSRSRSRSSLSPGSDSSRSEPRLKDQTTKTNRLVRHRKKLRKLEQVQGKDNTE</sequence>
<accession>A0A0B6Z3K5</accession>
<gene>
    <name evidence="2" type="primary">ORF45225</name>
</gene>